<name>A0A1H1S190_9ACTN</name>
<evidence type="ECO:0000313" key="3">
    <source>
        <dbReference type="Proteomes" id="UP000198688"/>
    </source>
</evidence>
<proteinExistence type="predicted"/>
<dbReference type="PANTHER" id="PTHR43236">
    <property type="entry name" value="ANTITOXIN HIGA1"/>
    <property type="match status" value="1"/>
</dbReference>
<dbReference type="Pfam" id="PF06114">
    <property type="entry name" value="Peptidase_M78"/>
    <property type="match status" value="1"/>
</dbReference>
<gene>
    <name evidence="2" type="ORF">SAMN04489716_0738</name>
</gene>
<dbReference type="InterPro" id="IPR052345">
    <property type="entry name" value="Rad_response_metalloprotease"/>
</dbReference>
<dbReference type="EMBL" id="LT629758">
    <property type="protein sequence ID" value="SDS41770.1"/>
    <property type="molecule type" value="Genomic_DNA"/>
</dbReference>
<dbReference type="OrthoDB" id="572608at2"/>
<evidence type="ECO:0000313" key="2">
    <source>
        <dbReference type="EMBL" id="SDS41770.1"/>
    </source>
</evidence>
<protein>
    <recommendedName>
        <fullName evidence="1">IrrE N-terminal-like domain-containing protein</fullName>
    </recommendedName>
</protein>
<dbReference type="Gene3D" id="1.10.10.2910">
    <property type="match status" value="1"/>
</dbReference>
<dbReference type="AlphaFoldDB" id="A0A1H1S190"/>
<dbReference type="InterPro" id="IPR010359">
    <property type="entry name" value="IrrE_HExxH"/>
</dbReference>
<dbReference type="PANTHER" id="PTHR43236:SF2">
    <property type="entry name" value="BLL0069 PROTEIN"/>
    <property type="match status" value="1"/>
</dbReference>
<evidence type="ECO:0000259" key="1">
    <source>
        <dbReference type="Pfam" id="PF06114"/>
    </source>
</evidence>
<keyword evidence="3" id="KW-1185">Reference proteome</keyword>
<dbReference type="Proteomes" id="UP000198688">
    <property type="component" value="Chromosome I"/>
</dbReference>
<dbReference type="RefSeq" id="WP_092541564.1">
    <property type="nucleotide sequence ID" value="NZ_BOMJ01000016.1"/>
</dbReference>
<accession>A0A1H1S190</accession>
<organism evidence="2 3">
    <name type="scientific">Actinoplanes derwentensis</name>
    <dbReference type="NCBI Taxonomy" id="113562"/>
    <lineage>
        <taxon>Bacteria</taxon>
        <taxon>Bacillati</taxon>
        <taxon>Actinomycetota</taxon>
        <taxon>Actinomycetes</taxon>
        <taxon>Micromonosporales</taxon>
        <taxon>Micromonosporaceae</taxon>
        <taxon>Actinoplanes</taxon>
    </lineage>
</organism>
<dbReference type="STRING" id="113562.SAMN04489716_0738"/>
<sequence>MTLKHGFKANAERTAKRYRQELSLSAADQLDPRALAGHLNVAIVDAATLVPLAELEELERIQAYAFSAATFEVRGRKIIVVNPIRGRGRQNSDIAHELAHIILEHDLSEVRELAGMPFRTCKPDEEEEATALGGTLLLPRDLLISVARRGASIDDIAEKYSVTVEMARFRYNTTGVAKQVATGRSR</sequence>
<reference evidence="2 3" key="1">
    <citation type="submission" date="2016-10" db="EMBL/GenBank/DDBJ databases">
        <authorList>
            <person name="de Groot N.N."/>
        </authorList>
    </citation>
    <scope>NUCLEOTIDE SEQUENCE [LARGE SCALE GENOMIC DNA]</scope>
    <source>
        <strain evidence="2 3">DSM 43941</strain>
    </source>
</reference>
<feature type="domain" description="IrrE N-terminal-like" evidence="1">
    <location>
        <begin position="71"/>
        <end position="170"/>
    </location>
</feature>